<dbReference type="InterPro" id="IPR008468">
    <property type="entry name" value="DMAP1"/>
</dbReference>
<dbReference type="EMBL" id="JABEBT010000019">
    <property type="protein sequence ID" value="KAF7637488.1"/>
    <property type="molecule type" value="Genomic_DNA"/>
</dbReference>
<evidence type="ECO:0000256" key="4">
    <source>
        <dbReference type="ARBA" id="ARBA00023163"/>
    </source>
</evidence>
<evidence type="ECO:0000256" key="7">
    <source>
        <dbReference type="SAM" id="Coils"/>
    </source>
</evidence>
<protein>
    <recommendedName>
        <fullName evidence="6">DNA methyltransferase 1-associated protein 1</fullName>
    </recommendedName>
</protein>
<proteinExistence type="predicted"/>
<dbReference type="OrthoDB" id="19740at2759"/>
<feature type="compositionally biased region" description="Low complexity" evidence="8">
    <location>
        <begin position="278"/>
        <end position="295"/>
    </location>
</feature>
<feature type="domain" description="DNA methyltransferase 1-associated 1" evidence="9">
    <location>
        <begin position="239"/>
        <end position="415"/>
    </location>
</feature>
<evidence type="ECO:0000259" key="10">
    <source>
        <dbReference type="Pfam" id="PF16282"/>
    </source>
</evidence>
<keyword evidence="7" id="KW-0175">Coiled coil</keyword>
<dbReference type="InterPro" id="IPR027109">
    <property type="entry name" value="Swc4/Dmap1"/>
</dbReference>
<feature type="region of interest" description="Disordered" evidence="8">
    <location>
        <begin position="278"/>
        <end position="302"/>
    </location>
</feature>
<feature type="region of interest" description="Disordered" evidence="8">
    <location>
        <begin position="502"/>
        <end position="524"/>
    </location>
</feature>
<sequence length="524" mass="60866">MMTGDAQHILGAASLSKRQSSLLPNFNLTNVDKKAIKKHDQVKRPAGMHRELFNLFVHQGKDNNKEKIESLAPTNTKHGYSVMKAHLGNRIVRKWSWRPFLNEARNDGLQLFHWEREDKSGQPYQFARFNKQLDLIKFTDEEYDEYLDDERWTKEETLHLLDLCHRFDLRWPIIENYFDRERFKNRKTMEDMKERYYGIVNELNTARNTQAEPLAYDAEHERRRKEQLIKLWNRTEEQEEEELKEAVKKIEAKRKEREKKAHDLQRLINAAAERISISPDSSTGCSSSVVSGPSTNRSAHRRSLKRLGTQSLLASGQIIPYDPHIRWPEYKQPGPHLRTQEMKLPSNTAQRKLDNIGKIVTSLQIVSIGLEYPPATEEIVKLYNDFRSNIVLLQELKTAVYNTEQELDQLAHRLRVEKNIYFLKELTIEPRLRVSEAFYEEFSRNPDILNEINSTIEGGDGKISFGGKTGGKGGKQKQIIPKLAPVTSRRITKLIITNPISSTQTRKRRSLPVTEGALTRSSQQ</sequence>
<dbReference type="AlphaFoldDB" id="A0A8S9ZW80"/>
<comment type="subcellular location">
    <subcellularLocation>
        <location evidence="1">Nucleus</location>
    </subcellularLocation>
</comment>
<keyword evidence="12" id="KW-1185">Reference proteome</keyword>
<dbReference type="GO" id="GO:0035267">
    <property type="term" value="C:NuA4 histone acetyltransferase complex"/>
    <property type="evidence" value="ECO:0007669"/>
    <property type="project" value="InterPro"/>
</dbReference>
<dbReference type="Proteomes" id="UP000605970">
    <property type="component" value="Unassembled WGS sequence"/>
</dbReference>
<feature type="coiled-coil region" evidence="7">
    <location>
        <begin position="222"/>
        <end position="274"/>
    </location>
</feature>
<dbReference type="InterPro" id="IPR032563">
    <property type="entry name" value="DAMP1_SANT-like"/>
</dbReference>
<name>A0A8S9ZW80_9BILA</name>
<dbReference type="PANTHER" id="PTHR12855">
    <property type="entry name" value="DNA METHYLTRANSFERASE 1-ASSOCIATED PROTEIN 1 FAMILY MEMBER"/>
    <property type="match status" value="1"/>
</dbReference>
<evidence type="ECO:0000256" key="1">
    <source>
        <dbReference type="ARBA" id="ARBA00004123"/>
    </source>
</evidence>
<evidence type="ECO:0000256" key="2">
    <source>
        <dbReference type="ARBA" id="ARBA00022853"/>
    </source>
</evidence>
<dbReference type="Pfam" id="PF05499">
    <property type="entry name" value="DMAP1"/>
    <property type="match status" value="1"/>
</dbReference>
<evidence type="ECO:0000256" key="5">
    <source>
        <dbReference type="ARBA" id="ARBA00023242"/>
    </source>
</evidence>
<dbReference type="GO" id="GO:0000812">
    <property type="term" value="C:Swr1 complex"/>
    <property type="evidence" value="ECO:0007669"/>
    <property type="project" value="TreeGrafter"/>
</dbReference>
<evidence type="ECO:0000256" key="6">
    <source>
        <dbReference type="ARBA" id="ARBA00067416"/>
    </source>
</evidence>
<dbReference type="GO" id="GO:0006338">
    <property type="term" value="P:chromatin remodeling"/>
    <property type="evidence" value="ECO:0007669"/>
    <property type="project" value="InterPro"/>
</dbReference>
<comment type="caution">
    <text evidence="11">The sequence shown here is derived from an EMBL/GenBank/DDBJ whole genome shotgun (WGS) entry which is preliminary data.</text>
</comment>
<keyword evidence="5" id="KW-0539">Nucleus</keyword>
<dbReference type="SUPFAM" id="SSF46689">
    <property type="entry name" value="Homeodomain-like"/>
    <property type="match status" value="1"/>
</dbReference>
<dbReference type="GO" id="GO:0006281">
    <property type="term" value="P:DNA repair"/>
    <property type="evidence" value="ECO:0007669"/>
    <property type="project" value="InterPro"/>
</dbReference>
<keyword evidence="3" id="KW-0805">Transcription regulation</keyword>
<evidence type="ECO:0000256" key="3">
    <source>
        <dbReference type="ARBA" id="ARBA00023015"/>
    </source>
</evidence>
<feature type="domain" description="DAMP1 SANT/Myb-like" evidence="10">
    <location>
        <begin position="124"/>
        <end position="203"/>
    </location>
</feature>
<dbReference type="GO" id="GO:0003714">
    <property type="term" value="F:transcription corepressor activity"/>
    <property type="evidence" value="ECO:0007669"/>
    <property type="project" value="TreeGrafter"/>
</dbReference>
<evidence type="ECO:0000256" key="8">
    <source>
        <dbReference type="SAM" id="MobiDB-lite"/>
    </source>
</evidence>
<dbReference type="FunFam" id="1.10.10.60:FF:000087">
    <property type="entry name" value="DNA methyltransferase 1-associated protein 1"/>
    <property type="match status" value="1"/>
</dbReference>
<dbReference type="Gene3D" id="1.10.10.60">
    <property type="entry name" value="Homeodomain-like"/>
    <property type="match status" value="1"/>
</dbReference>
<evidence type="ECO:0000259" key="9">
    <source>
        <dbReference type="Pfam" id="PF05499"/>
    </source>
</evidence>
<evidence type="ECO:0000313" key="12">
    <source>
        <dbReference type="Proteomes" id="UP000605970"/>
    </source>
</evidence>
<reference evidence="11" key="1">
    <citation type="journal article" date="2020" name="Ecol. Evol.">
        <title>Genome structure and content of the rice root-knot nematode (Meloidogyne graminicola).</title>
        <authorList>
            <person name="Phan N.T."/>
            <person name="Danchin E.G.J."/>
            <person name="Klopp C."/>
            <person name="Perfus-Barbeoch L."/>
            <person name="Kozlowski D.K."/>
            <person name="Koutsovoulos G.D."/>
            <person name="Lopez-Roques C."/>
            <person name="Bouchez O."/>
            <person name="Zahm M."/>
            <person name="Besnard G."/>
            <person name="Bellafiore S."/>
        </authorList>
    </citation>
    <scope>NUCLEOTIDE SEQUENCE</scope>
    <source>
        <strain evidence="11">VN-18</strain>
    </source>
</reference>
<dbReference type="InterPro" id="IPR009057">
    <property type="entry name" value="Homeodomain-like_sf"/>
</dbReference>
<keyword evidence="4" id="KW-0804">Transcription</keyword>
<evidence type="ECO:0000313" key="11">
    <source>
        <dbReference type="EMBL" id="KAF7637488.1"/>
    </source>
</evidence>
<dbReference type="Pfam" id="PF16282">
    <property type="entry name" value="SANT_DAMP1_like"/>
    <property type="match status" value="1"/>
</dbReference>
<dbReference type="PANTHER" id="PTHR12855:SF10">
    <property type="entry name" value="DNA METHYLTRANSFERASE 1-ASSOCIATED PROTEIN 1"/>
    <property type="match status" value="1"/>
</dbReference>
<keyword evidence="2" id="KW-0156">Chromatin regulator</keyword>
<gene>
    <name evidence="11" type="ORF">Mgra_00003003</name>
</gene>
<organism evidence="11 12">
    <name type="scientific">Meloidogyne graminicola</name>
    <dbReference type="NCBI Taxonomy" id="189291"/>
    <lineage>
        <taxon>Eukaryota</taxon>
        <taxon>Metazoa</taxon>
        <taxon>Ecdysozoa</taxon>
        <taxon>Nematoda</taxon>
        <taxon>Chromadorea</taxon>
        <taxon>Rhabditida</taxon>
        <taxon>Tylenchina</taxon>
        <taxon>Tylenchomorpha</taxon>
        <taxon>Tylenchoidea</taxon>
        <taxon>Meloidogynidae</taxon>
        <taxon>Meloidogyninae</taxon>
        <taxon>Meloidogyne</taxon>
    </lineage>
</organism>
<dbReference type="GO" id="GO:0000122">
    <property type="term" value="P:negative regulation of transcription by RNA polymerase II"/>
    <property type="evidence" value="ECO:0007669"/>
    <property type="project" value="TreeGrafter"/>
</dbReference>
<accession>A0A8S9ZW80</accession>